<accession>A0A0M9A6N2</accession>
<reference evidence="1 2" key="1">
    <citation type="submission" date="2015-07" db="EMBL/GenBank/DDBJ databases">
        <title>The genome of Melipona quadrifasciata.</title>
        <authorList>
            <person name="Pan H."/>
            <person name="Kapheim K."/>
        </authorList>
    </citation>
    <scope>NUCLEOTIDE SEQUENCE [LARGE SCALE GENOMIC DNA]</scope>
    <source>
        <strain evidence="1">0111107301</strain>
        <tissue evidence="1">Whole body</tissue>
    </source>
</reference>
<dbReference type="Proteomes" id="UP000053105">
    <property type="component" value="Unassembled WGS sequence"/>
</dbReference>
<dbReference type="EMBL" id="KQ435724">
    <property type="protein sequence ID" value="KOX78335.1"/>
    <property type="molecule type" value="Genomic_DNA"/>
</dbReference>
<evidence type="ECO:0000313" key="1">
    <source>
        <dbReference type="EMBL" id="KOX78335.1"/>
    </source>
</evidence>
<gene>
    <name evidence="1" type="ORF">WN51_07741</name>
</gene>
<proteinExistence type="predicted"/>
<evidence type="ECO:0000313" key="2">
    <source>
        <dbReference type="Proteomes" id="UP000053105"/>
    </source>
</evidence>
<sequence length="537" mass="61222">MKKDEQSNEHRETELPNIITKRHFVKKNKEKKREEKKIRNCIQASGSVWKTSLLRQQQLNSQVLLQCYSGSAKATEPELTYALQKLLRRTESIQPILVSRLMSGKRTLIIYDYTESHVKYVVIRNKTEDIHSAAEMTEMSMPQCVPNYLSRFAHNIVATLYSMKQKRKDKSISILLSVNANETLCFLFKFISHSVAVLRFQRKYSVTKSKKKSVYQRQEARRHAWLTSNLLLKLFTSEPNVPEQKNKTIVRSVCGGSQTKPCLKISSISQTKISRILRLLSSILYNVQVAAGTTTNTSAAPGDLEIEEIQSYTLAFLGGKSNESRSQFFLAGQKLSKFDSTSSSQAIDFQGSFQVISNRLSTDQTILILTKLGERQVTNHVPPPAASSNQLEFRAAYRYLGGIHFSEKISPISHNNNNITSRIFLERNVEQPDLYALSTYRVSQGVHIGTPLLIRSKSDFSEGNPENPRKASRCNADATKISDWLIWVTLFMPLDTYAAKLVQIDRNEIANRLLCLLRNSESTKKEKEKEMNWPKIR</sequence>
<dbReference type="AlphaFoldDB" id="A0A0M9A6N2"/>
<name>A0A0M9A6N2_9HYME</name>
<protein>
    <submittedName>
        <fullName evidence="1">Uncharacterized protein</fullName>
    </submittedName>
</protein>
<organism evidence="1 2">
    <name type="scientific">Melipona quadrifasciata</name>
    <dbReference type="NCBI Taxonomy" id="166423"/>
    <lineage>
        <taxon>Eukaryota</taxon>
        <taxon>Metazoa</taxon>
        <taxon>Ecdysozoa</taxon>
        <taxon>Arthropoda</taxon>
        <taxon>Hexapoda</taxon>
        <taxon>Insecta</taxon>
        <taxon>Pterygota</taxon>
        <taxon>Neoptera</taxon>
        <taxon>Endopterygota</taxon>
        <taxon>Hymenoptera</taxon>
        <taxon>Apocrita</taxon>
        <taxon>Aculeata</taxon>
        <taxon>Apoidea</taxon>
        <taxon>Anthophila</taxon>
        <taxon>Apidae</taxon>
        <taxon>Melipona</taxon>
    </lineage>
</organism>
<keyword evidence="2" id="KW-1185">Reference proteome</keyword>